<evidence type="ECO:0000313" key="4">
    <source>
        <dbReference type="EMBL" id="SMG29024.1"/>
    </source>
</evidence>
<feature type="modified residue" description="4-aspartylphosphate" evidence="1">
    <location>
        <position position="55"/>
    </location>
</feature>
<dbReference type="InterPro" id="IPR046947">
    <property type="entry name" value="LytR-like"/>
</dbReference>
<dbReference type="EMBL" id="FXAW01000003">
    <property type="protein sequence ID" value="SMG29024.1"/>
    <property type="molecule type" value="Genomic_DNA"/>
</dbReference>
<dbReference type="Gene3D" id="2.40.50.1020">
    <property type="entry name" value="LytTr DNA-binding domain"/>
    <property type="match status" value="1"/>
</dbReference>
<dbReference type="PANTHER" id="PTHR37299">
    <property type="entry name" value="TRANSCRIPTIONAL REGULATOR-RELATED"/>
    <property type="match status" value="1"/>
</dbReference>
<dbReference type="RefSeq" id="WP_085516699.1">
    <property type="nucleotide sequence ID" value="NZ_FXAW01000003.1"/>
</dbReference>
<dbReference type="Pfam" id="PF04397">
    <property type="entry name" value="LytTR"/>
    <property type="match status" value="1"/>
</dbReference>
<dbReference type="Pfam" id="PF00072">
    <property type="entry name" value="Response_reg"/>
    <property type="match status" value="1"/>
</dbReference>
<gene>
    <name evidence="4" type="ORF">SAMN05661096_01783</name>
</gene>
<dbReference type="SMART" id="SM00448">
    <property type="entry name" value="REC"/>
    <property type="match status" value="1"/>
</dbReference>
<feature type="domain" description="HTH LytTR-type" evidence="3">
    <location>
        <begin position="137"/>
        <end position="203"/>
    </location>
</feature>
<dbReference type="InterPro" id="IPR011006">
    <property type="entry name" value="CheY-like_superfamily"/>
</dbReference>
<accession>A0A1X7JNJ8</accession>
<name>A0A1X7JNJ8_9BACT</name>
<keyword evidence="1" id="KW-0597">Phosphoprotein</keyword>
<evidence type="ECO:0000313" key="5">
    <source>
        <dbReference type="Proteomes" id="UP000193804"/>
    </source>
</evidence>
<dbReference type="GO" id="GO:0003677">
    <property type="term" value="F:DNA binding"/>
    <property type="evidence" value="ECO:0007669"/>
    <property type="project" value="InterPro"/>
</dbReference>
<keyword evidence="5" id="KW-1185">Reference proteome</keyword>
<dbReference type="SMART" id="SM00850">
    <property type="entry name" value="LytTR"/>
    <property type="match status" value="1"/>
</dbReference>
<evidence type="ECO:0000259" key="2">
    <source>
        <dbReference type="PROSITE" id="PS50110"/>
    </source>
</evidence>
<dbReference type="GO" id="GO:0000156">
    <property type="term" value="F:phosphorelay response regulator activity"/>
    <property type="evidence" value="ECO:0007669"/>
    <property type="project" value="InterPro"/>
</dbReference>
<dbReference type="PROSITE" id="PS50110">
    <property type="entry name" value="RESPONSE_REGULATORY"/>
    <property type="match status" value="1"/>
</dbReference>
<sequence length="234" mass="27343">MTYKCLIIDDEKLARELIEAHLVQLSGFELIASCTSAIEASVILQHQAIDLLFLDIEMPVLKGTDFFKNLLHKPKVIFTTAFRDYAVDGFELNAVDYLLKPISFSRFFKAIDKFKQQQNSFNQESKTTLTMEKDDFIFVTKNRKRIRIDFAEILYVESLKDYIKIHLIDESHAVKFSISAFEKELDSRFIRIHRSYIVNYDQITAFTKNDVEIGKKEIPIGESYKTIVDRRFKS</sequence>
<dbReference type="AlphaFoldDB" id="A0A1X7JNJ8"/>
<reference evidence="5" key="1">
    <citation type="submission" date="2017-04" db="EMBL/GenBank/DDBJ databases">
        <authorList>
            <person name="Varghese N."/>
            <person name="Submissions S."/>
        </authorList>
    </citation>
    <scope>NUCLEOTIDE SEQUENCE [LARGE SCALE GENOMIC DNA]</scope>
    <source>
        <strain evidence="5">DSM 4125</strain>
    </source>
</reference>
<dbReference type="Gene3D" id="3.40.50.2300">
    <property type="match status" value="1"/>
</dbReference>
<dbReference type="Proteomes" id="UP000193804">
    <property type="component" value="Unassembled WGS sequence"/>
</dbReference>
<dbReference type="OrthoDB" id="1646880at2"/>
<dbReference type="InterPro" id="IPR001789">
    <property type="entry name" value="Sig_transdc_resp-reg_receiver"/>
</dbReference>
<dbReference type="SUPFAM" id="SSF52172">
    <property type="entry name" value="CheY-like"/>
    <property type="match status" value="1"/>
</dbReference>
<evidence type="ECO:0000259" key="3">
    <source>
        <dbReference type="PROSITE" id="PS50930"/>
    </source>
</evidence>
<protein>
    <submittedName>
        <fullName evidence="4">Two component transcriptional regulator, LytTR family</fullName>
    </submittedName>
</protein>
<organism evidence="4 5">
    <name type="scientific">Marivirga sericea</name>
    <dbReference type="NCBI Taxonomy" id="1028"/>
    <lineage>
        <taxon>Bacteria</taxon>
        <taxon>Pseudomonadati</taxon>
        <taxon>Bacteroidota</taxon>
        <taxon>Cytophagia</taxon>
        <taxon>Cytophagales</taxon>
        <taxon>Marivirgaceae</taxon>
        <taxon>Marivirga</taxon>
    </lineage>
</organism>
<dbReference type="PANTHER" id="PTHR37299:SF1">
    <property type="entry name" value="STAGE 0 SPORULATION PROTEIN A HOMOLOG"/>
    <property type="match status" value="1"/>
</dbReference>
<dbReference type="PROSITE" id="PS50930">
    <property type="entry name" value="HTH_LYTTR"/>
    <property type="match status" value="1"/>
</dbReference>
<dbReference type="STRING" id="1028.SAMN05661096_01783"/>
<dbReference type="InterPro" id="IPR007492">
    <property type="entry name" value="LytTR_DNA-bd_dom"/>
</dbReference>
<feature type="domain" description="Response regulatory" evidence="2">
    <location>
        <begin position="4"/>
        <end position="115"/>
    </location>
</feature>
<evidence type="ECO:0000256" key="1">
    <source>
        <dbReference type="PROSITE-ProRule" id="PRU00169"/>
    </source>
</evidence>
<proteinExistence type="predicted"/>